<keyword evidence="3" id="KW-1185">Reference proteome</keyword>
<feature type="coiled-coil region" evidence="1">
    <location>
        <begin position="31"/>
        <end position="204"/>
    </location>
</feature>
<dbReference type="WBParaSite" id="SRAE_2000098300.1">
    <property type="protein sequence ID" value="SRAE_2000098300.1"/>
    <property type="gene ID" value="WBGene00261183"/>
</dbReference>
<dbReference type="CTD" id="36378677"/>
<keyword evidence="1" id="KW-0175">Coiled coil</keyword>
<dbReference type="GeneID" id="36378677"/>
<evidence type="ECO:0000256" key="1">
    <source>
        <dbReference type="SAM" id="Coils"/>
    </source>
</evidence>
<gene>
    <name evidence="2 4 5" type="ORF">SRAE_2000098300</name>
</gene>
<accession>A0A090LDV6</accession>
<reference evidence="2 3" key="1">
    <citation type="submission" date="2014-09" db="EMBL/GenBank/DDBJ databases">
        <authorList>
            <person name="Martin A.A."/>
        </authorList>
    </citation>
    <scope>NUCLEOTIDE SEQUENCE</scope>
    <source>
        <strain evidence="3">ED321</strain>
        <strain evidence="2">ED321 Heterogonic</strain>
    </source>
</reference>
<name>A0A090LDV6_STRRB</name>
<dbReference type="RefSeq" id="XP_024505513.1">
    <property type="nucleotide sequence ID" value="XM_024651880.1"/>
</dbReference>
<dbReference type="AlphaFoldDB" id="A0A090LDV6"/>
<evidence type="ECO:0000313" key="4">
    <source>
        <dbReference type="WBParaSite" id="SRAE_2000098300.1"/>
    </source>
</evidence>
<organism evidence="2">
    <name type="scientific">Strongyloides ratti</name>
    <name type="common">Parasitic roundworm</name>
    <dbReference type="NCBI Taxonomy" id="34506"/>
    <lineage>
        <taxon>Eukaryota</taxon>
        <taxon>Metazoa</taxon>
        <taxon>Ecdysozoa</taxon>
        <taxon>Nematoda</taxon>
        <taxon>Chromadorea</taxon>
        <taxon>Rhabditida</taxon>
        <taxon>Tylenchina</taxon>
        <taxon>Panagrolaimomorpha</taxon>
        <taxon>Strongyloidoidea</taxon>
        <taxon>Strongyloididae</taxon>
        <taxon>Strongyloides</taxon>
    </lineage>
</organism>
<sequence length="315" mass="37203">MNRSELFNAQNATSDISGKFREATIEYNTQCHRYKLEIEELKITISKLKDLNDKAHKRIYKLKQENDELNGIILELEDKLSHNNMTINNLIIKNNEMKEMNEEYKKQLDEEKEKCIKLSIRPSEECLINKITEQSKEYEDKLKEVINSKDDLKHELDILKEKYSSITEEYMLSRGEVSVLEKEINELKEKEDIMKMEIGSLKLQISEKNKKSLVGRINDDPELKKYLNTQQMMLEHLEIENDSMHEMYQLMFRKIKEQLVEKKCNDDERIYDNNILSMNVEKNVVLDNKICNKDTLSSNIFITSCKNCSGKIEIA</sequence>
<protein>
    <submittedName>
        <fullName evidence="2 4">Uncharacterized protein</fullName>
    </submittedName>
</protein>
<dbReference type="Proteomes" id="UP000035682">
    <property type="component" value="Unplaced"/>
</dbReference>
<evidence type="ECO:0000313" key="3">
    <source>
        <dbReference type="Proteomes" id="UP000035682"/>
    </source>
</evidence>
<dbReference type="WormBase" id="SRAE_2000098300">
    <property type="protein sequence ID" value="SRP10913"/>
    <property type="gene ID" value="WBGene00261183"/>
</dbReference>
<evidence type="ECO:0000313" key="2">
    <source>
        <dbReference type="EMBL" id="CEF66313.1"/>
    </source>
</evidence>
<evidence type="ECO:0000313" key="5">
    <source>
        <dbReference type="WormBase" id="SRAE_2000098300"/>
    </source>
</evidence>
<dbReference type="EMBL" id="LN609529">
    <property type="protein sequence ID" value="CEF66313.1"/>
    <property type="molecule type" value="Genomic_DNA"/>
</dbReference>
<proteinExistence type="predicted"/>
<reference evidence="4" key="2">
    <citation type="submission" date="2020-12" db="UniProtKB">
        <authorList>
            <consortium name="WormBaseParasite"/>
        </authorList>
    </citation>
    <scope>IDENTIFICATION</scope>
</reference>